<feature type="compositionally biased region" description="Polar residues" evidence="1">
    <location>
        <begin position="336"/>
        <end position="350"/>
    </location>
</feature>
<name>A0A9P1GDD7_9DINO</name>
<sequence length="869" mass="95433">MSWTPNDIRAELHSISKLLSARPGVFDLEVKLCTALKRKLQLMSNVSSTDLVLCYDALKEANLPQTMHCELIAVLDKLAVEEVEVKTAGKVIQGAQDCRTFYKYLTEEDISALQKSNMWEGCTTVAKRMKLLGIRGMKENLKRLALTNKLPIPDSVYNLSQHLVHTLQTVAMEVPASALSLAQYPDDPGSLSSSHFDASFQGGKPMKADFPGLAGLLNSKVVPVRMSSASVTLGKDPCLFKAWQIFFCAACMENVPPTTSPKQQVEPAPPSSHALVDTMMCRLLQQFNAVGNSILAGNGVKIEYLQTGASQDAANSGASSAGSLPLPIEAPTSVTVQQPAVSAAPPSQSEVKAGSHNDAAEAVNDQKTLEDYENENMQKLLDRDDKKTAKGRGKGASKNTAAKGRGGGKGRGVRKLCEGKPKGMKRPEIEKHGLPDQKRRQDIWKENKDLLESTAMCKYGPLLQTMAAQVLPEKQSISGALETGSHLEIFYVNILPFLAGVCHKCGSFTDWLLKFHSLKPSSATQPWKAVVYVDEVHPGNILNSSGRKAWCCYMSFLELGSMLSKEDLWICLFVVRSSEVQLLEAGISQVVRLLLERLFAHDQPQTGVLLSSAKGNVRLFFTLGMFLQDGAAQKAVWANRQDSGSKPCMLCKNLFHLRHDHGEGEPADKIFSQYVKYSQLDIAKDDELLEAWSRIEAKSRTSTAKEFQRWQQASGISWSHHALMASPALKAAGLLKPASLYCFDWMHGLCSNGVLNDIVFAVLESLDAAGYKVWDTLHSWLALWVLPQQQSSFNLSKLFEKPKAASCRCGKVKHLLLAGVQVCLLEMFTFIDTKGKHATMWHSSTDCLELALLEELVQPVVHNFGKNGK</sequence>
<organism evidence="2">
    <name type="scientific">Cladocopium goreaui</name>
    <dbReference type="NCBI Taxonomy" id="2562237"/>
    <lineage>
        <taxon>Eukaryota</taxon>
        <taxon>Sar</taxon>
        <taxon>Alveolata</taxon>
        <taxon>Dinophyceae</taxon>
        <taxon>Suessiales</taxon>
        <taxon>Symbiodiniaceae</taxon>
        <taxon>Cladocopium</taxon>
    </lineage>
</organism>
<reference evidence="2" key="1">
    <citation type="submission" date="2022-10" db="EMBL/GenBank/DDBJ databases">
        <authorList>
            <person name="Chen Y."/>
            <person name="Dougan E. K."/>
            <person name="Chan C."/>
            <person name="Rhodes N."/>
            <person name="Thang M."/>
        </authorList>
    </citation>
    <scope>NUCLEOTIDE SEQUENCE</scope>
</reference>
<dbReference type="EMBL" id="CAMXCT030003780">
    <property type="protein sequence ID" value="CAL4793551.1"/>
    <property type="molecule type" value="Genomic_DNA"/>
</dbReference>
<evidence type="ECO:0000256" key="1">
    <source>
        <dbReference type="SAM" id="MobiDB-lite"/>
    </source>
</evidence>
<feature type="region of interest" description="Disordered" evidence="1">
    <location>
        <begin position="336"/>
        <end position="441"/>
    </location>
</feature>
<accession>A0A9P1GDD7</accession>
<evidence type="ECO:0000313" key="4">
    <source>
        <dbReference type="Proteomes" id="UP001152797"/>
    </source>
</evidence>
<comment type="caution">
    <text evidence="2">The sequence shown here is derived from an EMBL/GenBank/DDBJ whole genome shotgun (WGS) entry which is preliminary data.</text>
</comment>
<feature type="non-terminal residue" evidence="2">
    <location>
        <position position="869"/>
    </location>
</feature>
<dbReference type="EMBL" id="CAMXCT020003780">
    <property type="protein sequence ID" value="CAL1159614.1"/>
    <property type="molecule type" value="Genomic_DNA"/>
</dbReference>
<gene>
    <name evidence="2" type="ORF">C1SCF055_LOCUS31896</name>
</gene>
<dbReference type="AlphaFoldDB" id="A0A9P1GDD7"/>
<proteinExistence type="predicted"/>
<keyword evidence="4" id="KW-1185">Reference proteome</keyword>
<reference evidence="3 4" key="2">
    <citation type="submission" date="2024-05" db="EMBL/GenBank/DDBJ databases">
        <authorList>
            <person name="Chen Y."/>
            <person name="Shah S."/>
            <person name="Dougan E. K."/>
            <person name="Thang M."/>
            <person name="Chan C."/>
        </authorList>
    </citation>
    <scope>NUCLEOTIDE SEQUENCE [LARGE SCALE GENOMIC DNA]</scope>
</reference>
<dbReference type="EMBL" id="CAMXCT010003780">
    <property type="protein sequence ID" value="CAI4006239.1"/>
    <property type="molecule type" value="Genomic_DNA"/>
</dbReference>
<evidence type="ECO:0000313" key="2">
    <source>
        <dbReference type="EMBL" id="CAI4006239.1"/>
    </source>
</evidence>
<dbReference type="Proteomes" id="UP001152797">
    <property type="component" value="Unassembled WGS sequence"/>
</dbReference>
<feature type="compositionally biased region" description="Basic and acidic residues" evidence="1">
    <location>
        <begin position="415"/>
        <end position="441"/>
    </location>
</feature>
<protein>
    <submittedName>
        <fullName evidence="2">Uncharacterized protein</fullName>
    </submittedName>
</protein>
<evidence type="ECO:0000313" key="3">
    <source>
        <dbReference type="EMBL" id="CAL4793551.1"/>
    </source>
</evidence>